<evidence type="ECO:0000313" key="10">
    <source>
        <dbReference type="Proteomes" id="UP000053789"/>
    </source>
</evidence>
<gene>
    <name evidence="9" type="ORF">Z519_12170</name>
</gene>
<name>A0A0D2FKQ0_CLAB1</name>
<evidence type="ECO:0000256" key="1">
    <source>
        <dbReference type="ARBA" id="ARBA00004123"/>
    </source>
</evidence>
<keyword evidence="6" id="KW-0539">Nucleus</keyword>
<keyword evidence="2" id="KW-0479">Metal-binding</keyword>
<evidence type="ECO:0000259" key="8">
    <source>
        <dbReference type="Pfam" id="PF04082"/>
    </source>
</evidence>
<protein>
    <recommendedName>
        <fullName evidence="8">Xylanolytic transcriptional activator regulatory domain-containing protein</fullName>
    </recommendedName>
</protein>
<keyword evidence="4" id="KW-0863">Zinc-finger</keyword>
<evidence type="ECO:0000256" key="6">
    <source>
        <dbReference type="ARBA" id="ARBA00023242"/>
    </source>
</evidence>
<dbReference type="GO" id="GO:0000785">
    <property type="term" value="C:chromatin"/>
    <property type="evidence" value="ECO:0007669"/>
    <property type="project" value="TreeGrafter"/>
</dbReference>
<dbReference type="PANTHER" id="PTHR40626">
    <property type="entry name" value="MIP31509P"/>
    <property type="match status" value="1"/>
</dbReference>
<proteinExistence type="predicted"/>
<dbReference type="EMBL" id="KN847005">
    <property type="protein sequence ID" value="KIW87267.1"/>
    <property type="molecule type" value="Genomic_DNA"/>
</dbReference>
<keyword evidence="3" id="KW-0677">Repeat</keyword>
<keyword evidence="5" id="KW-0862">Zinc</keyword>
<dbReference type="InterPro" id="IPR007219">
    <property type="entry name" value="XnlR_reg_dom"/>
</dbReference>
<evidence type="ECO:0000256" key="5">
    <source>
        <dbReference type="ARBA" id="ARBA00022833"/>
    </source>
</evidence>
<dbReference type="GO" id="GO:0000978">
    <property type="term" value="F:RNA polymerase II cis-regulatory region sequence-specific DNA binding"/>
    <property type="evidence" value="ECO:0007669"/>
    <property type="project" value="InterPro"/>
</dbReference>
<evidence type="ECO:0000256" key="3">
    <source>
        <dbReference type="ARBA" id="ARBA00022737"/>
    </source>
</evidence>
<dbReference type="InterPro" id="IPR051059">
    <property type="entry name" value="VerF-like"/>
</dbReference>
<organism evidence="9 10">
    <name type="scientific">Cladophialophora bantiana (strain ATCC 10958 / CBS 173.52 / CDC B-1940 / NIH 8579)</name>
    <name type="common">Xylohypha bantiana</name>
    <dbReference type="NCBI Taxonomy" id="1442370"/>
    <lineage>
        <taxon>Eukaryota</taxon>
        <taxon>Fungi</taxon>
        <taxon>Dikarya</taxon>
        <taxon>Ascomycota</taxon>
        <taxon>Pezizomycotina</taxon>
        <taxon>Eurotiomycetes</taxon>
        <taxon>Chaetothyriomycetidae</taxon>
        <taxon>Chaetothyriales</taxon>
        <taxon>Herpotrichiellaceae</taxon>
        <taxon>Cladophialophora</taxon>
    </lineage>
</organism>
<dbReference type="AlphaFoldDB" id="A0A0D2FKQ0"/>
<dbReference type="RefSeq" id="XP_016613936.1">
    <property type="nucleotide sequence ID" value="XM_016769877.1"/>
</dbReference>
<dbReference type="OrthoDB" id="1405595at2759"/>
<dbReference type="Proteomes" id="UP000053789">
    <property type="component" value="Unassembled WGS sequence"/>
</dbReference>
<dbReference type="VEuPathDB" id="FungiDB:Z519_12170"/>
<dbReference type="GeneID" id="27705098"/>
<accession>A0A0D2FKQ0</accession>
<evidence type="ECO:0000256" key="7">
    <source>
        <dbReference type="SAM" id="MobiDB-lite"/>
    </source>
</evidence>
<dbReference type="PANTHER" id="PTHR40626:SF7">
    <property type="entry name" value="TRANSCRIPTION FACTOR, PUTATIVE (AFU_ORTHOLOGUE AFUA_1G04110)-RELATED"/>
    <property type="match status" value="1"/>
</dbReference>
<evidence type="ECO:0000313" key="9">
    <source>
        <dbReference type="EMBL" id="KIW87267.1"/>
    </source>
</evidence>
<dbReference type="GO" id="GO:0006351">
    <property type="term" value="P:DNA-templated transcription"/>
    <property type="evidence" value="ECO:0007669"/>
    <property type="project" value="InterPro"/>
</dbReference>
<keyword evidence="10" id="KW-1185">Reference proteome</keyword>
<evidence type="ECO:0000256" key="2">
    <source>
        <dbReference type="ARBA" id="ARBA00022723"/>
    </source>
</evidence>
<feature type="domain" description="Xylanolytic transcriptional activator regulatory" evidence="8">
    <location>
        <begin position="206"/>
        <end position="399"/>
    </location>
</feature>
<sequence length="690" mass="77880">MQSASAAELWETSIAQVMPNPPGFTPQSLNWASGTRQLTSDPSPQHTADPFGNLGVPGVFSDDVFNSCEEHDLDWIFQNITEDDEMNFNGVTADRSVHECFDPALKFGETPLNAQQPASTYQENDANKESWLLDGATPPERPLAFPRLGGERVDQLSLGSHCQLERLTEADRKQVQQFIKLSLERPLWKSITMECFPSKEKLDHCIDLFFINWRPAVNFIHRPTFNPNSTPEILVLAIASIGARFTRLSGAAQFATTLAEVVRRLSLSAVERDPDITKTEPYLTAQLLLGVYGYCSGDKTLFNYSESLRSSLVRHARNIGLFSPHRATRPIENNTQAQWAAWINAERRKRLGWAIYEFDASVSFLHNRRPTMSVGDILLSLPEDAARWEATSAHAWMALVPQRSTLDDAINFRIAARSCFDTKLAITIELQDPQHLHLIVITLARFLWSVKELQASPLMDVVPEQWPLVAHKINLLHALDHYSVPLSTLRGISDDKELARQVERTSIIHICHLYGANDLMDWLPALLRTSGLNKAAKERMKIWGEEDPVRLRKVAYHSAQVMAISRDFPFNGPYEPFHVFYAGAALWCVASLLAEPQEDEVHHDDQRPIFLDRHATAGDVHHLRMLKWIQEGGNNAVVGIYGVPVLGSRSSRMQALEETIRILQNMRSWDLSTAFVNVLRQLLNAESAYE</sequence>
<reference evidence="9" key="1">
    <citation type="submission" date="2015-01" db="EMBL/GenBank/DDBJ databases">
        <title>The Genome Sequence of Cladophialophora bantiana CBS 173.52.</title>
        <authorList>
            <consortium name="The Broad Institute Genomics Platform"/>
            <person name="Cuomo C."/>
            <person name="de Hoog S."/>
            <person name="Gorbushina A."/>
            <person name="Stielow B."/>
            <person name="Teixiera M."/>
            <person name="Abouelleil A."/>
            <person name="Chapman S.B."/>
            <person name="Priest M."/>
            <person name="Young S.K."/>
            <person name="Wortman J."/>
            <person name="Nusbaum C."/>
            <person name="Birren B."/>
        </authorList>
    </citation>
    <scope>NUCLEOTIDE SEQUENCE [LARGE SCALE GENOMIC DNA]</scope>
    <source>
        <strain evidence="9">CBS 173.52</strain>
    </source>
</reference>
<comment type="subcellular location">
    <subcellularLocation>
        <location evidence="1">Nucleus</location>
    </subcellularLocation>
</comment>
<feature type="region of interest" description="Disordered" evidence="7">
    <location>
        <begin position="19"/>
        <end position="54"/>
    </location>
</feature>
<dbReference type="HOGENOM" id="CLU_009184_1_0_1"/>
<dbReference type="GO" id="GO:0000981">
    <property type="term" value="F:DNA-binding transcription factor activity, RNA polymerase II-specific"/>
    <property type="evidence" value="ECO:0007669"/>
    <property type="project" value="InterPro"/>
</dbReference>
<dbReference type="CDD" id="cd12148">
    <property type="entry name" value="fungal_TF_MHR"/>
    <property type="match status" value="1"/>
</dbReference>
<dbReference type="GO" id="GO:0005634">
    <property type="term" value="C:nucleus"/>
    <property type="evidence" value="ECO:0007669"/>
    <property type="project" value="UniProtKB-SubCell"/>
</dbReference>
<dbReference type="Pfam" id="PF04082">
    <property type="entry name" value="Fungal_trans"/>
    <property type="match status" value="1"/>
</dbReference>
<feature type="compositionally biased region" description="Polar residues" evidence="7">
    <location>
        <begin position="25"/>
        <end position="46"/>
    </location>
</feature>
<evidence type="ECO:0000256" key="4">
    <source>
        <dbReference type="ARBA" id="ARBA00022771"/>
    </source>
</evidence>
<dbReference type="GO" id="GO:0008270">
    <property type="term" value="F:zinc ion binding"/>
    <property type="evidence" value="ECO:0007669"/>
    <property type="project" value="UniProtKB-KW"/>
</dbReference>